<accession>A0A1H2MQX7</accession>
<keyword evidence="5 13" id="KW-0418">Kinase</keyword>
<dbReference type="GO" id="GO:0005524">
    <property type="term" value="F:ATP binding"/>
    <property type="evidence" value="ECO:0007669"/>
    <property type="project" value="UniProtKB-KW"/>
</dbReference>
<dbReference type="AlphaFoldDB" id="A0A1H2MQX7"/>
<organism evidence="13 14">
    <name type="scientific">Microlunatus sagamiharensis</name>
    <dbReference type="NCBI Taxonomy" id="546874"/>
    <lineage>
        <taxon>Bacteria</taxon>
        <taxon>Bacillati</taxon>
        <taxon>Actinomycetota</taxon>
        <taxon>Actinomycetes</taxon>
        <taxon>Propionibacteriales</taxon>
        <taxon>Propionibacteriaceae</taxon>
        <taxon>Microlunatus</taxon>
    </lineage>
</organism>
<keyword evidence="14" id="KW-1185">Reference proteome</keyword>
<feature type="region of interest" description="Disordered" evidence="9">
    <location>
        <begin position="625"/>
        <end position="649"/>
    </location>
</feature>
<dbReference type="Pfam" id="PF00069">
    <property type="entry name" value="Pkinase"/>
    <property type="match status" value="1"/>
</dbReference>
<dbReference type="CDD" id="cd14014">
    <property type="entry name" value="STKc_PknB_like"/>
    <property type="match status" value="1"/>
</dbReference>
<evidence type="ECO:0000259" key="12">
    <source>
        <dbReference type="PROSITE" id="PS51178"/>
    </source>
</evidence>
<dbReference type="Pfam" id="PF03793">
    <property type="entry name" value="PASTA"/>
    <property type="match status" value="4"/>
</dbReference>
<dbReference type="SMART" id="SM00220">
    <property type="entry name" value="S_TKc"/>
    <property type="match status" value="1"/>
</dbReference>
<dbReference type="EC" id="2.7.11.1" evidence="1"/>
<name>A0A1H2MQX7_9ACTN</name>
<dbReference type="Proteomes" id="UP000198825">
    <property type="component" value="Chromosome I"/>
</dbReference>
<feature type="domain" description="Protein kinase" evidence="11">
    <location>
        <begin position="31"/>
        <end position="302"/>
    </location>
</feature>
<dbReference type="EMBL" id="LT629799">
    <property type="protein sequence ID" value="SDU95408.1"/>
    <property type="molecule type" value="Genomic_DNA"/>
</dbReference>
<evidence type="ECO:0000256" key="3">
    <source>
        <dbReference type="ARBA" id="ARBA00022679"/>
    </source>
</evidence>
<dbReference type="Gene3D" id="3.30.10.20">
    <property type="match status" value="4"/>
</dbReference>
<dbReference type="PROSITE" id="PS00108">
    <property type="entry name" value="PROTEIN_KINASE_ST"/>
    <property type="match status" value="1"/>
</dbReference>
<feature type="domain" description="PASTA" evidence="12">
    <location>
        <begin position="524"/>
        <end position="591"/>
    </location>
</feature>
<dbReference type="PROSITE" id="PS51178">
    <property type="entry name" value="PASTA"/>
    <property type="match status" value="4"/>
</dbReference>
<keyword evidence="2 13" id="KW-0723">Serine/threonine-protein kinase</keyword>
<proteinExistence type="predicted"/>
<dbReference type="STRING" id="546874.SAMN04488544_2513"/>
<evidence type="ECO:0000256" key="8">
    <source>
        <dbReference type="ARBA" id="ARBA00048679"/>
    </source>
</evidence>
<dbReference type="GO" id="GO:0045717">
    <property type="term" value="P:negative regulation of fatty acid biosynthetic process"/>
    <property type="evidence" value="ECO:0007669"/>
    <property type="project" value="UniProtKB-ARBA"/>
</dbReference>
<evidence type="ECO:0000256" key="2">
    <source>
        <dbReference type="ARBA" id="ARBA00022527"/>
    </source>
</evidence>
<keyword evidence="6" id="KW-0067">ATP-binding</keyword>
<feature type="domain" description="PASTA" evidence="12">
    <location>
        <begin position="461"/>
        <end position="523"/>
    </location>
</feature>
<evidence type="ECO:0000256" key="9">
    <source>
        <dbReference type="SAM" id="MobiDB-lite"/>
    </source>
</evidence>
<dbReference type="GO" id="GO:0004674">
    <property type="term" value="F:protein serine/threonine kinase activity"/>
    <property type="evidence" value="ECO:0007669"/>
    <property type="project" value="UniProtKB-KW"/>
</dbReference>
<dbReference type="FunFam" id="3.30.200.20:FF:000035">
    <property type="entry name" value="Serine/threonine protein kinase Stk1"/>
    <property type="match status" value="1"/>
</dbReference>
<keyword evidence="3" id="KW-0808">Transferase</keyword>
<dbReference type="PANTHER" id="PTHR43289:SF34">
    <property type="entry name" value="SERINE_THREONINE-PROTEIN KINASE YBDM-RELATED"/>
    <property type="match status" value="1"/>
</dbReference>
<dbReference type="Gene3D" id="1.10.510.10">
    <property type="entry name" value="Transferase(Phosphotransferase) domain 1"/>
    <property type="match status" value="1"/>
</dbReference>
<dbReference type="SMART" id="SM00740">
    <property type="entry name" value="PASTA"/>
    <property type="match status" value="4"/>
</dbReference>
<evidence type="ECO:0000259" key="11">
    <source>
        <dbReference type="PROSITE" id="PS50011"/>
    </source>
</evidence>
<dbReference type="SUPFAM" id="SSF56112">
    <property type="entry name" value="Protein kinase-like (PK-like)"/>
    <property type="match status" value="1"/>
</dbReference>
<dbReference type="InterPro" id="IPR008271">
    <property type="entry name" value="Ser/Thr_kinase_AS"/>
</dbReference>
<dbReference type="InterPro" id="IPR011009">
    <property type="entry name" value="Kinase-like_dom_sf"/>
</dbReference>
<comment type="catalytic activity">
    <reaction evidence="7">
        <text>L-threonyl-[protein] + ATP = O-phospho-L-threonyl-[protein] + ADP + H(+)</text>
        <dbReference type="Rhea" id="RHEA:46608"/>
        <dbReference type="Rhea" id="RHEA-COMP:11060"/>
        <dbReference type="Rhea" id="RHEA-COMP:11605"/>
        <dbReference type="ChEBI" id="CHEBI:15378"/>
        <dbReference type="ChEBI" id="CHEBI:30013"/>
        <dbReference type="ChEBI" id="CHEBI:30616"/>
        <dbReference type="ChEBI" id="CHEBI:61977"/>
        <dbReference type="ChEBI" id="CHEBI:456216"/>
        <dbReference type="EC" id="2.7.11.1"/>
    </reaction>
</comment>
<feature type="domain" description="PASTA" evidence="12">
    <location>
        <begin position="592"/>
        <end position="657"/>
    </location>
</feature>
<keyword evidence="10" id="KW-1133">Transmembrane helix</keyword>
<dbReference type="NCBIfam" id="NF033483">
    <property type="entry name" value="PknB_PASTA_kin"/>
    <property type="match status" value="1"/>
</dbReference>
<evidence type="ECO:0000313" key="13">
    <source>
        <dbReference type="EMBL" id="SDU95408.1"/>
    </source>
</evidence>
<dbReference type="FunFam" id="1.10.510.10:FF:000021">
    <property type="entry name" value="Serine/threonine protein kinase"/>
    <property type="match status" value="1"/>
</dbReference>
<feature type="region of interest" description="Disordered" evidence="9">
    <location>
        <begin position="352"/>
        <end position="377"/>
    </location>
</feature>
<evidence type="ECO:0000256" key="1">
    <source>
        <dbReference type="ARBA" id="ARBA00012513"/>
    </source>
</evidence>
<protein>
    <recommendedName>
        <fullName evidence="1">non-specific serine/threonine protein kinase</fullName>
        <ecNumber evidence="1">2.7.11.1</ecNumber>
    </recommendedName>
</protein>
<evidence type="ECO:0000256" key="4">
    <source>
        <dbReference type="ARBA" id="ARBA00022741"/>
    </source>
</evidence>
<feature type="region of interest" description="Disordered" evidence="9">
    <location>
        <begin position="1"/>
        <end position="23"/>
    </location>
</feature>
<gene>
    <name evidence="13" type="ORF">SAMN04488544_2513</name>
</gene>
<keyword evidence="4" id="KW-0547">Nucleotide-binding</keyword>
<evidence type="ECO:0000256" key="10">
    <source>
        <dbReference type="SAM" id="Phobius"/>
    </source>
</evidence>
<dbReference type="InterPro" id="IPR000719">
    <property type="entry name" value="Prot_kinase_dom"/>
</dbReference>
<evidence type="ECO:0000313" key="14">
    <source>
        <dbReference type="Proteomes" id="UP000198825"/>
    </source>
</evidence>
<evidence type="ECO:0000256" key="6">
    <source>
        <dbReference type="ARBA" id="ARBA00022840"/>
    </source>
</evidence>
<dbReference type="InterPro" id="IPR005543">
    <property type="entry name" value="PASTA_dom"/>
</dbReference>
<keyword evidence="10" id="KW-0812">Transmembrane</keyword>
<dbReference type="Gene3D" id="3.30.200.20">
    <property type="entry name" value="Phosphorylase Kinase, domain 1"/>
    <property type="match status" value="1"/>
</dbReference>
<dbReference type="PROSITE" id="PS50011">
    <property type="entry name" value="PROTEIN_KINASE_DOM"/>
    <property type="match status" value="1"/>
</dbReference>
<reference evidence="14" key="1">
    <citation type="submission" date="2016-10" db="EMBL/GenBank/DDBJ databases">
        <authorList>
            <person name="Varghese N."/>
            <person name="Submissions S."/>
        </authorList>
    </citation>
    <scope>NUCLEOTIDE SEQUENCE [LARGE SCALE GENOMIC DNA]</scope>
    <source>
        <strain evidence="14">DSM 21743</strain>
    </source>
</reference>
<feature type="transmembrane region" description="Helical" evidence="10">
    <location>
        <begin position="434"/>
        <end position="455"/>
    </location>
</feature>
<evidence type="ECO:0000256" key="5">
    <source>
        <dbReference type="ARBA" id="ARBA00022777"/>
    </source>
</evidence>
<dbReference type="CDD" id="cd06577">
    <property type="entry name" value="PASTA_pknB"/>
    <property type="match status" value="4"/>
</dbReference>
<dbReference type="PANTHER" id="PTHR43289">
    <property type="entry name" value="MITOGEN-ACTIVATED PROTEIN KINASE KINASE KINASE 20-RELATED"/>
    <property type="match status" value="1"/>
</dbReference>
<feature type="domain" description="PASTA" evidence="12">
    <location>
        <begin position="658"/>
        <end position="722"/>
    </location>
</feature>
<comment type="catalytic activity">
    <reaction evidence="8">
        <text>L-seryl-[protein] + ATP = O-phospho-L-seryl-[protein] + ADP + H(+)</text>
        <dbReference type="Rhea" id="RHEA:17989"/>
        <dbReference type="Rhea" id="RHEA-COMP:9863"/>
        <dbReference type="Rhea" id="RHEA-COMP:11604"/>
        <dbReference type="ChEBI" id="CHEBI:15378"/>
        <dbReference type="ChEBI" id="CHEBI:29999"/>
        <dbReference type="ChEBI" id="CHEBI:30616"/>
        <dbReference type="ChEBI" id="CHEBI:83421"/>
        <dbReference type="ChEBI" id="CHEBI:456216"/>
        <dbReference type="EC" id="2.7.11.1"/>
    </reaction>
</comment>
<sequence length="722" mass="75973">MTMTSTFGSRGPGSRGPSGDPLVGRVLDGRYQITERLARGGMATVYRGVDTRLTRTVAVKIMHVGLGDDVEFARKFDREARAAARLSHPNVVSVFDQGADAVDGHVVRPYIVMEYVEGETLRDVVNAHAPLDPLAALDLLEPVVSALAAAHDAGLVHRDVKPENVLLGARGKVKVADFGLAKAISSQTQTATQGLLIGTVSYLPPELVTTGVADARSDVYSAGVVLFELLTGRKPHSGDTPIQVAYAHVHHDVPPPSTLAPYGTIPPYLDALVARATARDPALRPPDGRVLLTQVRRVRAALREGLRDDPELTQDLTPTAPVVEDTLAQDTASAQTQVVGDRADLEATQHIGAASGPSFARPREERTDPHPFGAGAYGAAAQGATAYQPVHPTFRDAPPPVVPGHDPRVRLPRTEHSERIARRREHEARRRRRGWLVLILVLLLTTAAAVTGWYLTEGRFTSAPALTTLSRADAGAVAERADVAVDFTDGWSETVPAGEVVSTEPTAGARVRKGSHIEAVVSRGPERFAMPTVVGLTQDAATTALAAVHLKPGKVTNRWSDTVAKGVVLDAGQDPGASLKRDAAVSLVVSGGPKPIELDDWTGKDADKAVAAMKKASLDVTVTEQNSDEVPSGDVISQDPPTGSLTKGDEVSLVTSKGPVLVTVPNVRAMGVSAARDALTEAGFKVKTTKASGYLGLGYVFSASPGGGDKAPKGSTVTLSLI</sequence>
<keyword evidence="10" id="KW-0472">Membrane</keyword>
<evidence type="ECO:0000256" key="7">
    <source>
        <dbReference type="ARBA" id="ARBA00047899"/>
    </source>
</evidence>